<dbReference type="InterPro" id="IPR024425">
    <property type="entry name" value="LiaF-like_C"/>
</dbReference>
<evidence type="ECO:0000256" key="1">
    <source>
        <dbReference type="SAM" id="Phobius"/>
    </source>
</evidence>
<dbReference type="EMBL" id="BSKO01000001">
    <property type="protein sequence ID" value="GLO67502.1"/>
    <property type="molecule type" value="Genomic_DNA"/>
</dbReference>
<evidence type="ECO:0000313" key="4">
    <source>
        <dbReference type="Proteomes" id="UP001275436"/>
    </source>
</evidence>
<name>A0ABQ5TMY3_9BACI</name>
<organism evidence="3 4">
    <name type="scientific">Oceanobacillus kimchii</name>
    <dbReference type="NCBI Taxonomy" id="746691"/>
    <lineage>
        <taxon>Bacteria</taxon>
        <taxon>Bacillati</taxon>
        <taxon>Bacillota</taxon>
        <taxon>Bacilli</taxon>
        <taxon>Bacillales</taxon>
        <taxon>Bacillaceae</taxon>
        <taxon>Oceanobacillus</taxon>
    </lineage>
</organism>
<keyword evidence="1" id="KW-0812">Transmembrane</keyword>
<dbReference type="Pfam" id="PF09922">
    <property type="entry name" value="LiaF-like_C"/>
    <property type="match status" value="1"/>
</dbReference>
<dbReference type="Proteomes" id="UP001275436">
    <property type="component" value="Unassembled WGS sequence"/>
</dbReference>
<evidence type="ECO:0000259" key="2">
    <source>
        <dbReference type="Pfam" id="PF09922"/>
    </source>
</evidence>
<dbReference type="PIRSF" id="PIRSF031509">
    <property type="entry name" value="Cell_wall_LiaF/YvqF"/>
    <property type="match status" value="1"/>
</dbReference>
<sequence length="242" mass="28590">MFKQLSTKYFNWILIIGAILFVFEIIFFHGGSLFSALISGFFVYFSWKRLHSLWWKIVFAISLISFTFSFFNLLAIRFFIVAAIVFFILNYIKSTQEPSQETPEFPEKDYERETMTYVEPLFDERFFDDYRTEETAYQWKDVNMHGIFGDRIIDLSNTVLPNDTAVISIRHLIGNIEIYVPYEVEVSIHHSSVFGRASIFGEYHQRLMNKSIHYETESYSVTYPRVKIITSIFSGDIEVKRV</sequence>
<gene>
    <name evidence="3" type="ORF">MACH08_32860</name>
</gene>
<keyword evidence="4" id="KW-1185">Reference proteome</keyword>
<evidence type="ECO:0000313" key="3">
    <source>
        <dbReference type="EMBL" id="GLO67502.1"/>
    </source>
</evidence>
<comment type="caution">
    <text evidence="3">The sequence shown here is derived from an EMBL/GenBank/DDBJ whole genome shotgun (WGS) entry which is preliminary data.</text>
</comment>
<reference evidence="3 4" key="1">
    <citation type="submission" date="2023-02" db="EMBL/GenBank/DDBJ databases">
        <title>Oceanobacillus kimchii IFOP_LL358 isolated form Alexandrium catenella lab strain.</title>
        <authorList>
            <person name="Gajardo G."/>
            <person name="Ueki S."/>
            <person name="Maruyama F."/>
        </authorList>
    </citation>
    <scope>NUCLEOTIDE SEQUENCE [LARGE SCALE GENOMIC DNA]</scope>
    <source>
        <strain evidence="3 4">IFOP_LL358</strain>
    </source>
</reference>
<keyword evidence="1" id="KW-1133">Transmembrane helix</keyword>
<dbReference type="InterPro" id="IPR047793">
    <property type="entry name" value="LiaF_C"/>
</dbReference>
<feature type="domain" description="Cell wall-active antibiotics response LiaF-like C-terminal" evidence="2">
    <location>
        <begin position="126"/>
        <end position="239"/>
    </location>
</feature>
<proteinExistence type="predicted"/>
<feature type="transmembrane region" description="Helical" evidence="1">
    <location>
        <begin position="57"/>
        <end position="89"/>
    </location>
</feature>
<protein>
    <recommendedName>
        <fullName evidence="2">Cell wall-active antibiotics response LiaF-like C-terminal domain-containing protein</fullName>
    </recommendedName>
</protein>
<accession>A0ABQ5TMY3</accession>
<dbReference type="InterPro" id="IPR016975">
    <property type="entry name" value="Cell_wall_LiaF"/>
</dbReference>
<dbReference type="RefSeq" id="WP_017798021.1">
    <property type="nucleotide sequence ID" value="NZ_BSKO01000001.1"/>
</dbReference>
<keyword evidence="1" id="KW-0472">Membrane</keyword>
<feature type="transmembrane region" description="Helical" evidence="1">
    <location>
        <begin position="12"/>
        <end position="45"/>
    </location>
</feature>
<dbReference type="NCBIfam" id="NF040535">
    <property type="entry name" value="LiaF_C_term"/>
    <property type="match status" value="1"/>
</dbReference>